<dbReference type="EMBL" id="CAKKNE010000002">
    <property type="protein sequence ID" value="CAH0369410.1"/>
    <property type="molecule type" value="Genomic_DNA"/>
</dbReference>
<comment type="caution">
    <text evidence="3">The sequence shown here is derived from an EMBL/GenBank/DDBJ whole genome shotgun (WGS) entry which is preliminary data.</text>
</comment>
<evidence type="ECO:0000313" key="4">
    <source>
        <dbReference type="Proteomes" id="UP000789595"/>
    </source>
</evidence>
<keyword evidence="1" id="KW-0812">Transmembrane</keyword>
<protein>
    <recommendedName>
        <fullName evidence="2">SHOCT domain-containing protein</fullName>
    </recommendedName>
</protein>
<sequence length="342" mass="36940">MASLASEIEKLAELKAKGVLTDQEFTHAKAAVIAGDDASDAFEEAGDDAIPVKGGIGYMTFWSEAFTLLEKMGNIPKDHNLEWRQHLACSKQYDAASLRDGLSSTYETEIIFAALMLGVNWTIFLSAVDEDAYEAVRQVEPAKARFWLVVVGWLSIVFSWLVIGAVYLVLVMLAPVSDTNLPAFVRSSSVTNCLMIPNVFIVLMFYASSFFFALAVCVASDSGVMLGLSALMFALMVMMLQNFMTPMNIAVNAGCFSDTPAIAPRDLATCTPGDVDAALRRKALATVRKHGKPSGLLFSSAPPGALEELYSGASNPAARSVRRRGRRVFGMKKRGAVSASIH</sequence>
<feature type="transmembrane region" description="Helical" evidence="1">
    <location>
        <begin position="148"/>
        <end position="173"/>
    </location>
</feature>
<organism evidence="3 4">
    <name type="scientific">Pelagomonas calceolata</name>
    <dbReference type="NCBI Taxonomy" id="35677"/>
    <lineage>
        <taxon>Eukaryota</taxon>
        <taxon>Sar</taxon>
        <taxon>Stramenopiles</taxon>
        <taxon>Ochrophyta</taxon>
        <taxon>Pelagophyceae</taxon>
        <taxon>Pelagomonadales</taxon>
        <taxon>Pelagomonadaceae</taxon>
        <taxon>Pelagomonas</taxon>
    </lineage>
</organism>
<dbReference type="Proteomes" id="UP000789595">
    <property type="component" value="Unassembled WGS sequence"/>
</dbReference>
<name>A0A8J2SCP1_9STRA</name>
<evidence type="ECO:0000256" key="1">
    <source>
        <dbReference type="SAM" id="Phobius"/>
    </source>
</evidence>
<feature type="transmembrane region" description="Helical" evidence="1">
    <location>
        <begin position="194"/>
        <end position="216"/>
    </location>
</feature>
<dbReference type="InterPro" id="IPR018649">
    <property type="entry name" value="SHOCT"/>
</dbReference>
<feature type="domain" description="SHOCT" evidence="2">
    <location>
        <begin position="7"/>
        <end position="30"/>
    </location>
</feature>
<accession>A0A8J2SCP1</accession>
<evidence type="ECO:0000313" key="3">
    <source>
        <dbReference type="EMBL" id="CAH0369410.1"/>
    </source>
</evidence>
<reference evidence="3" key="1">
    <citation type="submission" date="2021-11" db="EMBL/GenBank/DDBJ databases">
        <authorList>
            <consortium name="Genoscope - CEA"/>
            <person name="William W."/>
        </authorList>
    </citation>
    <scope>NUCLEOTIDE SEQUENCE</scope>
</reference>
<proteinExistence type="predicted"/>
<gene>
    <name evidence="3" type="ORF">PECAL_2P25320</name>
</gene>
<dbReference type="AlphaFoldDB" id="A0A8J2SCP1"/>
<dbReference type="Pfam" id="PF09851">
    <property type="entry name" value="SHOCT"/>
    <property type="match status" value="1"/>
</dbReference>
<feature type="transmembrane region" description="Helical" evidence="1">
    <location>
        <begin position="222"/>
        <end position="240"/>
    </location>
</feature>
<dbReference type="OrthoDB" id="10421279at2759"/>
<keyword evidence="1" id="KW-0472">Membrane</keyword>
<keyword evidence="1" id="KW-1133">Transmembrane helix</keyword>
<keyword evidence="4" id="KW-1185">Reference proteome</keyword>
<feature type="transmembrane region" description="Helical" evidence="1">
    <location>
        <begin position="110"/>
        <end position="128"/>
    </location>
</feature>
<evidence type="ECO:0000259" key="2">
    <source>
        <dbReference type="Pfam" id="PF09851"/>
    </source>
</evidence>